<protein>
    <submittedName>
        <fullName evidence="3">Uncharacterized protein</fullName>
    </submittedName>
</protein>
<comment type="caution">
    <text evidence="3">The sequence shown here is derived from an EMBL/GenBank/DDBJ whole genome shotgun (WGS) entry which is preliminary data.</text>
</comment>
<evidence type="ECO:0000313" key="4">
    <source>
        <dbReference type="Proteomes" id="UP000663824"/>
    </source>
</evidence>
<dbReference type="AlphaFoldDB" id="A0A816MW40"/>
<sequence length="384" mass="44874">MVNLFMSRLTESNIDKKIADANEQLFRWQEDSHKKIDAIYQRKFQELELHTKEIRTKYEEEKTKVEKNLSQLNDQNKANNDNPDSIKIVLDSIEQDLYNIEHISINVNTRPLTINDSYVYIEKDFSFQNISNGLLQFNYSKQSSSALASNDQYLLMHQCPYLCLINRDFTIAKQTVWPHDWIRDICWSKTLISFIIITATDIYLVNELLQLYGCLKDSAKLIWFSCTCSNESLYISTCEWGSSIFEFNLSPPLPLVNHWKSPLTCKVHDGINDIKYNNETLALMINDSEKHQKRMELKSIKTFDTIWLLTLSVGTNIRLFTCCPVNYNEWLVIDGTNLRIYHVTKDGKYKDNILYNSIPYRANLFSSNILAIAAENDLSLYRVF</sequence>
<dbReference type="EMBL" id="CAJNRE010003475">
    <property type="protein sequence ID" value="CAF2020684.1"/>
    <property type="molecule type" value="Genomic_DNA"/>
</dbReference>
<gene>
    <name evidence="2" type="ORF">KQP761_LOCUS21534</name>
    <name evidence="3" type="ORF">MBJ925_LOCUS9250</name>
</gene>
<dbReference type="EMBL" id="CAJNOW010011149">
    <property type="protein sequence ID" value="CAF1594249.1"/>
    <property type="molecule type" value="Genomic_DNA"/>
</dbReference>
<reference evidence="3" key="1">
    <citation type="submission" date="2021-02" db="EMBL/GenBank/DDBJ databases">
        <authorList>
            <person name="Nowell W R."/>
        </authorList>
    </citation>
    <scope>NUCLEOTIDE SEQUENCE</scope>
</reference>
<evidence type="ECO:0000313" key="2">
    <source>
        <dbReference type="EMBL" id="CAF1594249.1"/>
    </source>
</evidence>
<name>A0A816MW40_9BILA</name>
<evidence type="ECO:0000313" key="3">
    <source>
        <dbReference type="EMBL" id="CAF2020684.1"/>
    </source>
</evidence>
<keyword evidence="1" id="KW-0175">Coiled coil</keyword>
<feature type="coiled-coil region" evidence="1">
    <location>
        <begin position="55"/>
        <end position="82"/>
    </location>
</feature>
<dbReference type="OrthoDB" id="9996517at2759"/>
<proteinExistence type="predicted"/>
<evidence type="ECO:0000256" key="1">
    <source>
        <dbReference type="SAM" id="Coils"/>
    </source>
</evidence>
<dbReference type="Proteomes" id="UP000663834">
    <property type="component" value="Unassembled WGS sequence"/>
</dbReference>
<dbReference type="Proteomes" id="UP000663824">
    <property type="component" value="Unassembled WGS sequence"/>
</dbReference>
<accession>A0A816MW40</accession>
<organism evidence="3 4">
    <name type="scientific">Rotaria magnacalcarata</name>
    <dbReference type="NCBI Taxonomy" id="392030"/>
    <lineage>
        <taxon>Eukaryota</taxon>
        <taxon>Metazoa</taxon>
        <taxon>Spiralia</taxon>
        <taxon>Gnathifera</taxon>
        <taxon>Rotifera</taxon>
        <taxon>Eurotatoria</taxon>
        <taxon>Bdelloidea</taxon>
        <taxon>Philodinida</taxon>
        <taxon>Philodinidae</taxon>
        <taxon>Rotaria</taxon>
    </lineage>
</organism>